<name>A0A1C4WVM1_MICVI</name>
<dbReference type="EMBL" id="LT607411">
    <property type="protein sequence ID" value="SCF00249.1"/>
    <property type="molecule type" value="Genomic_DNA"/>
</dbReference>
<evidence type="ECO:0000259" key="13">
    <source>
        <dbReference type="Pfam" id="PF07730"/>
    </source>
</evidence>
<dbReference type="AlphaFoldDB" id="A0A1C4WVM1"/>
<dbReference type="PANTHER" id="PTHR24421:SF10">
    <property type="entry name" value="NITRATE_NITRITE SENSOR PROTEIN NARQ"/>
    <property type="match status" value="1"/>
</dbReference>
<evidence type="ECO:0000256" key="8">
    <source>
        <dbReference type="ARBA" id="ARBA00023012"/>
    </source>
</evidence>
<evidence type="ECO:0000259" key="12">
    <source>
        <dbReference type="Pfam" id="PF02518"/>
    </source>
</evidence>
<feature type="transmembrane region" description="Helical" evidence="11">
    <location>
        <begin position="98"/>
        <end position="117"/>
    </location>
</feature>
<evidence type="ECO:0000256" key="3">
    <source>
        <dbReference type="ARBA" id="ARBA00022553"/>
    </source>
</evidence>
<feature type="transmembrane region" description="Helical" evidence="11">
    <location>
        <begin position="36"/>
        <end position="51"/>
    </location>
</feature>
<evidence type="ECO:0000256" key="11">
    <source>
        <dbReference type="SAM" id="Phobius"/>
    </source>
</evidence>
<keyword evidence="11" id="KW-0472">Membrane</keyword>
<dbReference type="SUPFAM" id="SSF55874">
    <property type="entry name" value="ATPase domain of HSP90 chaperone/DNA topoisomerase II/histidine kinase"/>
    <property type="match status" value="1"/>
</dbReference>
<dbReference type="Pfam" id="PF02518">
    <property type="entry name" value="HATPase_c"/>
    <property type="match status" value="1"/>
</dbReference>
<keyword evidence="9" id="KW-0175">Coiled coil</keyword>
<dbReference type="GO" id="GO:0046983">
    <property type="term" value="F:protein dimerization activity"/>
    <property type="evidence" value="ECO:0007669"/>
    <property type="project" value="InterPro"/>
</dbReference>
<dbReference type="InterPro" id="IPR050482">
    <property type="entry name" value="Sensor_HK_TwoCompSys"/>
</dbReference>
<dbReference type="CDD" id="cd16917">
    <property type="entry name" value="HATPase_UhpB-NarQ-NarX-like"/>
    <property type="match status" value="1"/>
</dbReference>
<feature type="domain" description="DUF7134" evidence="14">
    <location>
        <begin position="4"/>
        <end position="150"/>
    </location>
</feature>
<evidence type="ECO:0000256" key="4">
    <source>
        <dbReference type="ARBA" id="ARBA00022679"/>
    </source>
</evidence>
<feature type="domain" description="Histidine kinase/HSP90-like ATPase" evidence="12">
    <location>
        <begin position="302"/>
        <end position="390"/>
    </location>
</feature>
<feature type="transmembrane region" description="Helical" evidence="11">
    <location>
        <begin position="124"/>
        <end position="147"/>
    </location>
</feature>
<dbReference type="Gene3D" id="1.20.5.1930">
    <property type="match status" value="1"/>
</dbReference>
<reference evidence="16" key="1">
    <citation type="submission" date="2016-06" db="EMBL/GenBank/DDBJ databases">
        <authorList>
            <person name="Varghese N."/>
            <person name="Submissions Spin"/>
        </authorList>
    </citation>
    <scope>NUCLEOTIDE SEQUENCE [LARGE SCALE GENOMIC DNA]</scope>
    <source>
        <strain evidence="16">DSM 43909</strain>
    </source>
</reference>
<evidence type="ECO:0000256" key="6">
    <source>
        <dbReference type="ARBA" id="ARBA00022777"/>
    </source>
</evidence>
<dbReference type="Pfam" id="PF07730">
    <property type="entry name" value="HisKA_3"/>
    <property type="match status" value="1"/>
</dbReference>
<proteinExistence type="predicted"/>
<dbReference type="InterPro" id="IPR003594">
    <property type="entry name" value="HATPase_dom"/>
</dbReference>
<feature type="domain" description="Signal transduction histidine kinase subgroup 3 dimerisation and phosphoacceptor" evidence="13">
    <location>
        <begin position="179"/>
        <end position="244"/>
    </location>
</feature>
<keyword evidence="11" id="KW-1133">Transmembrane helix</keyword>
<keyword evidence="8" id="KW-0902">Two-component regulatory system</keyword>
<dbReference type="Pfam" id="PF23539">
    <property type="entry name" value="DUF7134"/>
    <property type="match status" value="1"/>
</dbReference>
<keyword evidence="5" id="KW-0547">Nucleotide-binding</keyword>
<dbReference type="GO" id="GO:0000155">
    <property type="term" value="F:phosphorelay sensor kinase activity"/>
    <property type="evidence" value="ECO:0007669"/>
    <property type="project" value="InterPro"/>
</dbReference>
<feature type="region of interest" description="Disordered" evidence="10">
    <location>
        <begin position="388"/>
        <end position="407"/>
    </location>
</feature>
<protein>
    <recommendedName>
        <fullName evidence="2">histidine kinase</fullName>
        <ecNumber evidence="2">2.7.13.3</ecNumber>
    </recommendedName>
</protein>
<keyword evidence="16" id="KW-1185">Reference proteome</keyword>
<dbReference type="Proteomes" id="UP000198242">
    <property type="component" value="Chromosome I"/>
</dbReference>
<keyword evidence="4" id="KW-0808">Transferase</keyword>
<evidence type="ECO:0000313" key="16">
    <source>
        <dbReference type="Proteomes" id="UP000198242"/>
    </source>
</evidence>
<gene>
    <name evidence="15" type="ORF">GA0074695_2795</name>
</gene>
<keyword evidence="3" id="KW-0597">Phosphoprotein</keyword>
<evidence type="ECO:0000313" key="15">
    <source>
        <dbReference type="EMBL" id="SCF00249.1"/>
    </source>
</evidence>
<evidence type="ECO:0000256" key="9">
    <source>
        <dbReference type="SAM" id="Coils"/>
    </source>
</evidence>
<dbReference type="GO" id="GO:0005524">
    <property type="term" value="F:ATP binding"/>
    <property type="evidence" value="ECO:0007669"/>
    <property type="project" value="UniProtKB-KW"/>
</dbReference>
<sequence length="407" mass="43414">MLRRWTVDTGIALAVLVAAEIAIAAGNEDGSVDRDWFAYLLGVAMAAPLLLRRRYPTAVLYAVSAVLLLFYALDYPGFPPALVLAVPLYDATRAGRLWWAMPVPVFFLAVGAVVLIAHREMPPLTLLAAFLPQATTLAVAMLLAALMRSRAAYAAEVRHRLNQAERERELEAQRLVTEERLRIARDLHDTVGHAIATITVQSAAALRLLDAEPERAREALVSIRGTGKAALAEMRATLGQLRSDGRAGPAAPDLHGRRAQEQNTGLHRLPELLAAVRAAGLPVVPHSELSGERLPAALDEVAYRIVQESLTNVLRHAGPAARAEVLLQAAPDSLCVEVRDDGVGAGAGGTPSGGRGLIGMRERVEALSGRFEAGPRPGGGFRVRAILPRTAPEGMPPAREALEGGAR</sequence>
<keyword evidence="7" id="KW-0067">ATP-binding</keyword>
<dbReference type="GO" id="GO:0016020">
    <property type="term" value="C:membrane"/>
    <property type="evidence" value="ECO:0007669"/>
    <property type="project" value="InterPro"/>
</dbReference>
<keyword evidence="6 15" id="KW-0418">Kinase</keyword>
<dbReference type="InterPro" id="IPR055558">
    <property type="entry name" value="DUF7134"/>
</dbReference>
<feature type="coiled-coil region" evidence="9">
    <location>
        <begin position="154"/>
        <end position="181"/>
    </location>
</feature>
<evidence type="ECO:0000259" key="14">
    <source>
        <dbReference type="Pfam" id="PF23539"/>
    </source>
</evidence>
<accession>A0A1C4WVM1</accession>
<dbReference type="InterPro" id="IPR036890">
    <property type="entry name" value="HATPase_C_sf"/>
</dbReference>
<evidence type="ECO:0000256" key="10">
    <source>
        <dbReference type="SAM" id="MobiDB-lite"/>
    </source>
</evidence>
<comment type="catalytic activity">
    <reaction evidence="1">
        <text>ATP + protein L-histidine = ADP + protein N-phospho-L-histidine.</text>
        <dbReference type="EC" id="2.7.13.3"/>
    </reaction>
</comment>
<dbReference type="Gene3D" id="3.30.565.10">
    <property type="entry name" value="Histidine kinase-like ATPase, C-terminal domain"/>
    <property type="match status" value="1"/>
</dbReference>
<organism evidence="15 16">
    <name type="scientific">Micromonospora viridifaciens</name>
    <dbReference type="NCBI Taxonomy" id="1881"/>
    <lineage>
        <taxon>Bacteria</taxon>
        <taxon>Bacillati</taxon>
        <taxon>Actinomycetota</taxon>
        <taxon>Actinomycetes</taxon>
        <taxon>Micromonosporales</taxon>
        <taxon>Micromonosporaceae</taxon>
        <taxon>Micromonospora</taxon>
    </lineage>
</organism>
<evidence type="ECO:0000256" key="5">
    <source>
        <dbReference type="ARBA" id="ARBA00022741"/>
    </source>
</evidence>
<dbReference type="EC" id="2.7.13.3" evidence="2"/>
<evidence type="ECO:0000256" key="7">
    <source>
        <dbReference type="ARBA" id="ARBA00022840"/>
    </source>
</evidence>
<evidence type="ECO:0000256" key="1">
    <source>
        <dbReference type="ARBA" id="ARBA00000085"/>
    </source>
</evidence>
<keyword evidence="11" id="KW-0812">Transmembrane</keyword>
<dbReference type="PANTHER" id="PTHR24421">
    <property type="entry name" value="NITRATE/NITRITE SENSOR PROTEIN NARX-RELATED"/>
    <property type="match status" value="1"/>
</dbReference>
<evidence type="ECO:0000256" key="2">
    <source>
        <dbReference type="ARBA" id="ARBA00012438"/>
    </source>
</evidence>
<feature type="transmembrane region" description="Helical" evidence="11">
    <location>
        <begin position="58"/>
        <end position="78"/>
    </location>
</feature>
<dbReference type="InterPro" id="IPR011712">
    <property type="entry name" value="Sig_transdc_His_kin_sub3_dim/P"/>
</dbReference>